<keyword evidence="2" id="KW-1185">Reference proteome</keyword>
<comment type="caution">
    <text evidence="1">The sequence shown here is derived from an EMBL/GenBank/DDBJ whole genome shotgun (WGS) entry which is preliminary data.</text>
</comment>
<name>S4NHE3_9LACO</name>
<dbReference type="eggNOG" id="ENOG5030AVZ">
    <property type="taxonomic scope" value="Bacteria"/>
</dbReference>
<dbReference type="Proteomes" id="UP000016361">
    <property type="component" value="Unassembled WGS sequence"/>
</dbReference>
<evidence type="ECO:0000313" key="1">
    <source>
        <dbReference type="EMBL" id="GAD16597.1"/>
    </source>
</evidence>
<proteinExistence type="predicted"/>
<reference evidence="2" key="1">
    <citation type="journal article" date="2013" name="Genome Announc.">
        <title>Draft Genome Sequence of D-Branched-Chain Amino Acid Producer Lactobacillus otakiensis JCM 15040T, Isolated from a Traditional Japanese Pickle.</title>
        <authorList>
            <person name="Doi K."/>
            <person name="Mori K."/>
            <person name="Mutaguchi Y."/>
            <person name="Tashiro K."/>
            <person name="Fujino Y."/>
            <person name="Ohmori T."/>
            <person name="Kuhara S."/>
            <person name="Ohshima T."/>
        </authorList>
    </citation>
    <scope>NUCLEOTIDE SEQUENCE [LARGE SCALE GENOMIC DNA]</scope>
    <source>
        <strain evidence="2">JCM 15040</strain>
    </source>
</reference>
<protein>
    <submittedName>
        <fullName evidence="1">Uncharacterized protein</fullName>
    </submittedName>
</protein>
<sequence length="149" mass="16771">MINLKNHWKRFVISTLIAGIAALALFVLAGNSGSTAAATWHNGTPTILRGKWRTKVSREYGVSGRAHLHITKKGLMNSPKFPPQDPDYTSKLHYRYVGKHVYSIIGREFNNAPANGIKVHFLVKVYNHHKIYFKQVNGSSDGNGVFYKY</sequence>
<accession>S4NHE3</accession>
<organism evidence="1 2">
    <name type="scientific">Lentilactobacillus otakiensis DSM 19908 = JCM 15040</name>
    <dbReference type="NCBI Taxonomy" id="1423780"/>
    <lineage>
        <taxon>Bacteria</taxon>
        <taxon>Bacillati</taxon>
        <taxon>Bacillota</taxon>
        <taxon>Bacilli</taxon>
        <taxon>Lactobacillales</taxon>
        <taxon>Lactobacillaceae</taxon>
        <taxon>Lentilactobacillus</taxon>
    </lineage>
</organism>
<dbReference type="PATRIC" id="fig|1423780.4.peg.798"/>
<gene>
    <name evidence="1" type="ORF">LOT_1135</name>
</gene>
<dbReference type="RefSeq" id="WP_020281048.1">
    <property type="nucleotide sequence ID" value="NZ_BASH01000003.1"/>
</dbReference>
<dbReference type="EMBL" id="BASH01000003">
    <property type="protein sequence ID" value="GAD16597.1"/>
    <property type="molecule type" value="Genomic_DNA"/>
</dbReference>
<dbReference type="STRING" id="1423780.FD05_GL000796"/>
<dbReference type="AlphaFoldDB" id="S4NHE3"/>
<evidence type="ECO:0000313" key="2">
    <source>
        <dbReference type="Proteomes" id="UP000016361"/>
    </source>
</evidence>